<feature type="non-terminal residue" evidence="1">
    <location>
        <position position="1"/>
    </location>
</feature>
<dbReference type="AlphaFoldDB" id="A0A820RPI3"/>
<reference evidence="1" key="1">
    <citation type="submission" date="2021-02" db="EMBL/GenBank/DDBJ databases">
        <authorList>
            <person name="Nowell W R."/>
        </authorList>
    </citation>
    <scope>NUCLEOTIDE SEQUENCE</scope>
</reference>
<dbReference type="EMBL" id="CAJOAZ010031184">
    <property type="protein sequence ID" value="CAF4438372.1"/>
    <property type="molecule type" value="Genomic_DNA"/>
</dbReference>
<comment type="caution">
    <text evidence="1">The sequence shown here is derived from an EMBL/GenBank/DDBJ whole genome shotgun (WGS) entry which is preliminary data.</text>
</comment>
<evidence type="ECO:0008006" key="3">
    <source>
        <dbReference type="Google" id="ProtNLM"/>
    </source>
</evidence>
<feature type="non-terminal residue" evidence="1">
    <location>
        <position position="104"/>
    </location>
</feature>
<name>A0A820RPI3_9BILA</name>
<dbReference type="Proteomes" id="UP000663844">
    <property type="component" value="Unassembled WGS sequence"/>
</dbReference>
<proteinExistence type="predicted"/>
<organism evidence="1 2">
    <name type="scientific">Adineta steineri</name>
    <dbReference type="NCBI Taxonomy" id="433720"/>
    <lineage>
        <taxon>Eukaryota</taxon>
        <taxon>Metazoa</taxon>
        <taxon>Spiralia</taxon>
        <taxon>Gnathifera</taxon>
        <taxon>Rotifera</taxon>
        <taxon>Eurotatoria</taxon>
        <taxon>Bdelloidea</taxon>
        <taxon>Adinetida</taxon>
        <taxon>Adinetidae</taxon>
        <taxon>Adineta</taxon>
    </lineage>
</organism>
<evidence type="ECO:0000313" key="2">
    <source>
        <dbReference type="Proteomes" id="UP000663844"/>
    </source>
</evidence>
<protein>
    <recommendedName>
        <fullName evidence="3">F-box domain-containing protein</fullName>
    </recommendedName>
</protein>
<evidence type="ECO:0000313" key="1">
    <source>
        <dbReference type="EMBL" id="CAF4438372.1"/>
    </source>
</evidence>
<sequence length="104" mass="12446">KSMDSVKRKSSVDYLPKKFRNENHRSANYIENMSNEFFFEIFDYLDGCEIYEAFSNLNSRFQQLLHCSTLLYKIKLDVSTSEEIFKKNYSQIIDHHQPQILSIH</sequence>
<gene>
    <name evidence="1" type="ORF">OXD698_LOCUS53663</name>
</gene>
<accession>A0A820RPI3</accession>